<evidence type="ECO:0000256" key="6">
    <source>
        <dbReference type="ARBA" id="ARBA00023014"/>
    </source>
</evidence>
<keyword evidence="4 8" id="KW-0560">Oxidoreductase</keyword>
<organism evidence="8 9">
    <name type="scientific">Paracoccus aestuariivivens</name>
    <dbReference type="NCBI Taxonomy" id="1820333"/>
    <lineage>
        <taxon>Bacteria</taxon>
        <taxon>Pseudomonadati</taxon>
        <taxon>Pseudomonadota</taxon>
        <taxon>Alphaproteobacteria</taxon>
        <taxon>Rhodobacterales</taxon>
        <taxon>Paracoccaceae</taxon>
        <taxon>Paracoccus</taxon>
    </lineage>
</organism>
<dbReference type="PROSITE" id="PS00365">
    <property type="entry name" value="NIR_SIR"/>
    <property type="match status" value="1"/>
</dbReference>
<dbReference type="PANTHER" id="PTHR32439">
    <property type="entry name" value="FERREDOXIN--NITRITE REDUCTASE, CHLOROPLASTIC"/>
    <property type="match status" value="1"/>
</dbReference>
<keyword evidence="6" id="KW-0411">Iron-sulfur</keyword>
<keyword evidence="1" id="KW-0004">4Fe-4S</keyword>
<dbReference type="SUPFAM" id="SSF56014">
    <property type="entry name" value="Nitrite and sulphite reductase 4Fe-4S domain-like"/>
    <property type="match status" value="1"/>
</dbReference>
<dbReference type="Pfam" id="PF03460">
    <property type="entry name" value="NIR_SIR_ferr"/>
    <property type="match status" value="1"/>
</dbReference>
<protein>
    <submittedName>
        <fullName evidence="8">Precorrin-3B synthase</fullName>
        <ecNumber evidence="8">1.14.13.83</ecNumber>
    </submittedName>
</protein>
<evidence type="ECO:0000256" key="5">
    <source>
        <dbReference type="ARBA" id="ARBA00023004"/>
    </source>
</evidence>
<sequence length="388" mass="41681">MSASEIRGWCPGAHRPMMSGDGLVVRVRPPAGELTRRQASGLADAAERYGNGQIELTNRANLQVRGVSNDNYASLLSDLADLDLLDHDASTERRRNIVTDPFRATDPDDPQQVISMALAQGLSSSCFEDLPSKFGFVIDSGPERQLAAIRGDIRIEASGSDLIVRADGQELGRAVQNASAAVELALDLAKWFIASGGIGDDRRGRMVRHFAQGAILPIKGDSHPNPVAKPSVPGPRRQGLLLAAVFGQLASADLRWLAQSLTTNIRITPWRMVYVPSTIRQAVLAGSDGLILDPDDPLLRISACTGAPACPQANMKTRDIAREVARYLPVTARLHVSGCAKGCAHPKPCELTLVGREGGFDLIRNGAAWDEPDLRAIPPERLQEFIGG</sequence>
<dbReference type="GO" id="GO:0051539">
    <property type="term" value="F:4 iron, 4 sulfur cluster binding"/>
    <property type="evidence" value="ECO:0007669"/>
    <property type="project" value="UniProtKB-KW"/>
</dbReference>
<dbReference type="Gene3D" id="3.90.480.20">
    <property type="match status" value="1"/>
</dbReference>
<comment type="caution">
    <text evidence="8">The sequence shown here is derived from an EMBL/GenBank/DDBJ whole genome shotgun (WGS) entry which is preliminary data.</text>
</comment>
<dbReference type="AlphaFoldDB" id="A0A6L6JE21"/>
<evidence type="ECO:0000256" key="4">
    <source>
        <dbReference type="ARBA" id="ARBA00023002"/>
    </source>
</evidence>
<evidence type="ECO:0000313" key="9">
    <source>
        <dbReference type="Proteomes" id="UP000478183"/>
    </source>
</evidence>
<dbReference type="EC" id="1.14.13.83" evidence="8"/>
<dbReference type="InterPro" id="IPR006066">
    <property type="entry name" value="NO2/SO3_Rdtase_FeS/sirohaem_BS"/>
</dbReference>
<feature type="domain" description="Nitrite/Sulfite reductase ferredoxin-like" evidence="7">
    <location>
        <begin position="16"/>
        <end position="81"/>
    </location>
</feature>
<dbReference type="Proteomes" id="UP000478183">
    <property type="component" value="Unassembled WGS sequence"/>
</dbReference>
<dbReference type="Gene3D" id="3.30.413.10">
    <property type="entry name" value="Sulfite Reductase Hemoprotein, domain 1"/>
    <property type="match status" value="1"/>
</dbReference>
<evidence type="ECO:0000256" key="2">
    <source>
        <dbReference type="ARBA" id="ARBA00022617"/>
    </source>
</evidence>
<evidence type="ECO:0000313" key="8">
    <source>
        <dbReference type="EMBL" id="MTH79766.1"/>
    </source>
</evidence>
<dbReference type="InterPro" id="IPR036136">
    <property type="entry name" value="Nit/Sulf_reduc_fer-like_dom_sf"/>
</dbReference>
<keyword evidence="5" id="KW-0408">Iron</keyword>
<reference evidence="8 9" key="1">
    <citation type="submission" date="2019-11" db="EMBL/GenBank/DDBJ databases">
        <authorList>
            <person name="Dong K."/>
        </authorList>
    </citation>
    <scope>NUCLEOTIDE SEQUENCE [LARGE SCALE GENOMIC DNA]</scope>
    <source>
        <strain evidence="8 9">NBRC 111993</strain>
    </source>
</reference>
<gene>
    <name evidence="8" type="primary">cobG</name>
    <name evidence="8" type="ORF">GL286_18805</name>
</gene>
<dbReference type="InterPro" id="IPR051329">
    <property type="entry name" value="NIR_SIR_4Fe-4S"/>
</dbReference>
<dbReference type="EMBL" id="WMIE01000020">
    <property type="protein sequence ID" value="MTH79766.1"/>
    <property type="molecule type" value="Genomic_DNA"/>
</dbReference>
<dbReference type="GO" id="GO:0043818">
    <property type="term" value="F:precorrin-3B synthase activity"/>
    <property type="evidence" value="ECO:0007669"/>
    <property type="project" value="UniProtKB-EC"/>
</dbReference>
<name>A0A6L6JE21_9RHOB</name>
<evidence type="ECO:0000259" key="7">
    <source>
        <dbReference type="Pfam" id="PF03460"/>
    </source>
</evidence>
<dbReference type="NCBIfam" id="TIGR02435">
    <property type="entry name" value="CobG"/>
    <property type="match status" value="1"/>
</dbReference>
<dbReference type="InterPro" id="IPR045854">
    <property type="entry name" value="NO2/SO3_Rdtase_4Fe4S_sf"/>
</dbReference>
<evidence type="ECO:0000256" key="1">
    <source>
        <dbReference type="ARBA" id="ARBA00022485"/>
    </source>
</evidence>
<evidence type="ECO:0000256" key="3">
    <source>
        <dbReference type="ARBA" id="ARBA00022723"/>
    </source>
</evidence>
<proteinExistence type="predicted"/>
<keyword evidence="9" id="KW-1185">Reference proteome</keyword>
<dbReference type="InterPro" id="IPR012798">
    <property type="entry name" value="Cbl_synth_CobG-like"/>
</dbReference>
<dbReference type="PANTHER" id="PTHR32439:SF9">
    <property type="entry name" value="BLR3264 PROTEIN"/>
    <property type="match status" value="1"/>
</dbReference>
<dbReference type="SUPFAM" id="SSF55124">
    <property type="entry name" value="Nitrite/Sulfite reductase N-terminal domain-like"/>
    <property type="match status" value="1"/>
</dbReference>
<accession>A0A6L6JE21</accession>
<keyword evidence="2" id="KW-0349">Heme</keyword>
<dbReference type="OrthoDB" id="7459360at2"/>
<dbReference type="InterPro" id="IPR005117">
    <property type="entry name" value="NiRdtase/SiRdtase_haem-b_fer"/>
</dbReference>
<dbReference type="RefSeq" id="WP_155097118.1">
    <property type="nucleotide sequence ID" value="NZ_WMIE01000020.1"/>
</dbReference>
<dbReference type="GO" id="GO:0020037">
    <property type="term" value="F:heme binding"/>
    <property type="evidence" value="ECO:0007669"/>
    <property type="project" value="InterPro"/>
</dbReference>
<dbReference type="GO" id="GO:0046872">
    <property type="term" value="F:metal ion binding"/>
    <property type="evidence" value="ECO:0007669"/>
    <property type="project" value="UniProtKB-KW"/>
</dbReference>
<keyword evidence="3" id="KW-0479">Metal-binding</keyword>